<dbReference type="STRING" id="888743.HMPREF9141_0264"/>
<sequence>MGCYQALVGRQAGVSYRTGGDSHLSKGHLDDGEQAVVLSLL</sequence>
<dbReference type="Proteomes" id="UP000005697">
    <property type="component" value="Unassembled WGS sequence"/>
</dbReference>
<gene>
    <name evidence="1" type="ORF">HMPREF9141_0264</name>
</gene>
<reference evidence="1 2" key="1">
    <citation type="submission" date="2011-01" db="EMBL/GenBank/DDBJ databases">
        <authorList>
            <person name="Muzny D."/>
            <person name="Qin X."/>
            <person name="Deng J."/>
            <person name="Jiang H."/>
            <person name="Liu Y."/>
            <person name="Qu J."/>
            <person name="Song X.-Z."/>
            <person name="Zhang L."/>
            <person name="Thornton R."/>
            <person name="Coyle M."/>
            <person name="Francisco L."/>
            <person name="Jackson L."/>
            <person name="Javaid M."/>
            <person name="Korchina V."/>
            <person name="Kovar C."/>
            <person name="Mata R."/>
            <person name="Mathew T."/>
            <person name="Ngo R."/>
            <person name="Nguyen L."/>
            <person name="Nguyen N."/>
            <person name="Okwuonu G."/>
            <person name="Ongeri F."/>
            <person name="Pham C."/>
            <person name="Simmons D."/>
            <person name="Wilczek-Boney K."/>
            <person name="Hale W."/>
            <person name="Jakkamsetti A."/>
            <person name="Pham P."/>
            <person name="Ruth R."/>
            <person name="San Lucas F."/>
            <person name="Warren J."/>
            <person name="Zhang J."/>
            <person name="Zhao Z."/>
            <person name="Zhou C."/>
            <person name="Zhu D."/>
            <person name="Lee S."/>
            <person name="Bess C."/>
            <person name="Blankenburg K."/>
            <person name="Forbes L."/>
            <person name="Fu Q."/>
            <person name="Gubbala S."/>
            <person name="Hirani K."/>
            <person name="Jayaseelan J.C."/>
            <person name="Lara F."/>
            <person name="Munidasa M."/>
            <person name="Palculict T."/>
            <person name="Patil S."/>
            <person name="Pu L.-L."/>
            <person name="Saada N."/>
            <person name="Tang L."/>
            <person name="Weissenberger G."/>
            <person name="Zhu Y."/>
            <person name="Hemphill L."/>
            <person name="Shang Y."/>
            <person name="Youmans B."/>
            <person name="Ayvaz T."/>
            <person name="Ross M."/>
            <person name="Santibanez J."/>
            <person name="Aqrawi P."/>
            <person name="Gross S."/>
            <person name="Joshi V."/>
            <person name="Fowler G."/>
            <person name="Nazareth L."/>
            <person name="Reid J."/>
            <person name="Worley K."/>
            <person name="Petrosino J."/>
            <person name="Highlander S."/>
            <person name="Gibbs R."/>
        </authorList>
    </citation>
    <scope>NUCLEOTIDE SEQUENCE [LARGE SCALE GENOMIC DNA]</scope>
    <source>
        <strain evidence="1 2">DSM 16608</strain>
    </source>
</reference>
<comment type="caution">
    <text evidence="1">The sequence shown here is derived from an EMBL/GenBank/DDBJ whole genome shotgun (WGS) entry which is preliminary data.</text>
</comment>
<protein>
    <submittedName>
        <fullName evidence="1">Uncharacterized protein</fullName>
    </submittedName>
</protein>
<evidence type="ECO:0000313" key="1">
    <source>
        <dbReference type="EMBL" id="EGC21228.1"/>
    </source>
</evidence>
<organism evidence="1 2">
    <name type="scientific">Prevotella multiformis DSM 16608</name>
    <dbReference type="NCBI Taxonomy" id="888743"/>
    <lineage>
        <taxon>Bacteria</taxon>
        <taxon>Pseudomonadati</taxon>
        <taxon>Bacteroidota</taxon>
        <taxon>Bacteroidia</taxon>
        <taxon>Bacteroidales</taxon>
        <taxon>Prevotellaceae</taxon>
        <taxon>Prevotella</taxon>
    </lineage>
</organism>
<proteinExistence type="predicted"/>
<name>F0F3U8_9BACT</name>
<evidence type="ECO:0000313" key="2">
    <source>
        <dbReference type="Proteomes" id="UP000005697"/>
    </source>
</evidence>
<dbReference type="HOGENOM" id="CLU_3274586_0_0_10"/>
<dbReference type="EMBL" id="AEWX01000002">
    <property type="protein sequence ID" value="EGC21228.1"/>
    <property type="molecule type" value="Genomic_DNA"/>
</dbReference>
<accession>F0F3U8</accession>
<dbReference type="AlphaFoldDB" id="F0F3U8"/>
<keyword evidence="2" id="KW-1185">Reference proteome</keyword>